<keyword evidence="3" id="KW-1185">Reference proteome</keyword>
<name>A0A7K0G6K4_9SPHI</name>
<evidence type="ECO:0000259" key="1">
    <source>
        <dbReference type="Pfam" id="PF00027"/>
    </source>
</evidence>
<dbReference type="Gene3D" id="2.60.120.10">
    <property type="entry name" value="Jelly Rolls"/>
    <property type="match status" value="1"/>
</dbReference>
<dbReference type="InterPro" id="IPR000595">
    <property type="entry name" value="cNMP-bd_dom"/>
</dbReference>
<dbReference type="InterPro" id="IPR018490">
    <property type="entry name" value="cNMP-bd_dom_sf"/>
</dbReference>
<evidence type="ECO:0000313" key="3">
    <source>
        <dbReference type="Proteomes" id="UP000487757"/>
    </source>
</evidence>
<dbReference type="EMBL" id="WKKH01000079">
    <property type="protein sequence ID" value="MRX78829.1"/>
    <property type="molecule type" value="Genomic_DNA"/>
</dbReference>
<dbReference type="AlphaFoldDB" id="A0A7K0G6K4"/>
<organism evidence="2 3">
    <name type="scientific">Pedobacter petrophilus</name>
    <dbReference type="NCBI Taxonomy" id="1908241"/>
    <lineage>
        <taxon>Bacteria</taxon>
        <taxon>Pseudomonadati</taxon>
        <taxon>Bacteroidota</taxon>
        <taxon>Sphingobacteriia</taxon>
        <taxon>Sphingobacteriales</taxon>
        <taxon>Sphingobacteriaceae</taxon>
        <taxon>Pedobacter</taxon>
    </lineage>
</organism>
<dbReference type="OrthoDB" id="758145at2"/>
<dbReference type="Proteomes" id="UP000487757">
    <property type="component" value="Unassembled WGS sequence"/>
</dbReference>
<sequence>MENLINYLLQFGQLNQPQIDLVKSKVKVLELKKDEYFSEAGKVPKRVAFINEGILRVSYFNIKGEEITKYFIDENNFAVDLSSYTQKIASSEYVQAVTDCSLLIFSTESLSELSITIIGWDNIISQITSKALFEKVNKLSPMLAEDATTRYNDFLKKFPTLANRIPLSYLASYLGITQSSLSRIRKNIR</sequence>
<protein>
    <submittedName>
        <fullName evidence="2">Crp/Fnr family transcriptional regulator</fullName>
    </submittedName>
</protein>
<dbReference type="RefSeq" id="WP_154283232.1">
    <property type="nucleotide sequence ID" value="NZ_JBHUJQ010000001.1"/>
</dbReference>
<accession>A0A7K0G6K4</accession>
<dbReference type="SUPFAM" id="SSF51206">
    <property type="entry name" value="cAMP-binding domain-like"/>
    <property type="match status" value="1"/>
</dbReference>
<dbReference type="Pfam" id="PF00027">
    <property type="entry name" value="cNMP_binding"/>
    <property type="match status" value="1"/>
</dbReference>
<proteinExistence type="predicted"/>
<comment type="caution">
    <text evidence="2">The sequence shown here is derived from an EMBL/GenBank/DDBJ whole genome shotgun (WGS) entry which is preliminary data.</text>
</comment>
<reference evidence="2 3" key="1">
    <citation type="submission" date="2019-11" db="EMBL/GenBank/DDBJ databases">
        <title>Pedobacter petrophilus genome.</title>
        <authorList>
            <person name="Feldbauer M.J."/>
            <person name="Newman J.D."/>
        </authorList>
    </citation>
    <scope>NUCLEOTIDE SEQUENCE [LARGE SCALE GENOMIC DNA]</scope>
    <source>
        <strain evidence="2 3">LMG 29686</strain>
    </source>
</reference>
<evidence type="ECO:0000313" key="2">
    <source>
        <dbReference type="EMBL" id="MRX78829.1"/>
    </source>
</evidence>
<gene>
    <name evidence="2" type="ORF">GJU39_22390</name>
</gene>
<feature type="domain" description="Cyclic nucleotide-binding" evidence="1">
    <location>
        <begin position="30"/>
        <end position="113"/>
    </location>
</feature>
<dbReference type="InterPro" id="IPR014710">
    <property type="entry name" value="RmlC-like_jellyroll"/>
</dbReference>